<reference evidence="2" key="1">
    <citation type="submission" date="2020-10" db="EMBL/GenBank/DDBJ databases">
        <authorList>
            <person name="Gilroy R."/>
        </authorList>
    </citation>
    <scope>NUCLEOTIDE SEQUENCE</scope>
    <source>
        <strain evidence="2">17073</strain>
    </source>
</reference>
<dbReference type="InterPro" id="IPR051531">
    <property type="entry name" value="N-acetyltransferase"/>
</dbReference>
<comment type="caution">
    <text evidence="2">The sequence shown here is derived from an EMBL/GenBank/DDBJ whole genome shotgun (WGS) entry which is preliminary data.</text>
</comment>
<sequence>MESAKRPVEIRLETERLILRPWRKSDAAVLYKYAKDEPVGDAAGWPPHKSIEESEEVIRTVFSAPEIYAIVPKTAKEPVGCVGLMFKRRASMKDGDAEIGYWIGVPYWGRGLVPEAVACLLKRAFGTLGIDTVWCAYYEGNERSRRVAEKCGFRFHHVEEAAYGVAAECFTCLSREEWVRESPASEWSRGK</sequence>
<feature type="domain" description="N-acetyltransferase" evidence="1">
    <location>
        <begin position="17"/>
        <end position="176"/>
    </location>
</feature>
<dbReference type="Pfam" id="PF13302">
    <property type="entry name" value="Acetyltransf_3"/>
    <property type="match status" value="1"/>
</dbReference>
<dbReference type="Proteomes" id="UP000824076">
    <property type="component" value="Unassembled WGS sequence"/>
</dbReference>
<name>A0A9D1IMV8_9BACT</name>
<dbReference type="Gene3D" id="3.40.630.30">
    <property type="match status" value="1"/>
</dbReference>
<dbReference type="GO" id="GO:0016747">
    <property type="term" value="F:acyltransferase activity, transferring groups other than amino-acyl groups"/>
    <property type="evidence" value="ECO:0007669"/>
    <property type="project" value="InterPro"/>
</dbReference>
<organism evidence="2 3">
    <name type="scientific">Candidatus Limisoma intestinavium</name>
    <dbReference type="NCBI Taxonomy" id="2840856"/>
    <lineage>
        <taxon>Bacteria</taxon>
        <taxon>Pseudomonadati</taxon>
        <taxon>Bacteroidota</taxon>
        <taxon>Bacteroidia</taxon>
        <taxon>Bacteroidales</taxon>
        <taxon>Candidatus Limisoma</taxon>
    </lineage>
</organism>
<dbReference type="EMBL" id="DVMS01000206">
    <property type="protein sequence ID" value="HIU39471.1"/>
    <property type="molecule type" value="Genomic_DNA"/>
</dbReference>
<dbReference type="InterPro" id="IPR000182">
    <property type="entry name" value="GNAT_dom"/>
</dbReference>
<accession>A0A9D1IMV8</accession>
<dbReference type="SUPFAM" id="SSF55729">
    <property type="entry name" value="Acyl-CoA N-acyltransferases (Nat)"/>
    <property type="match status" value="1"/>
</dbReference>
<dbReference type="InterPro" id="IPR016181">
    <property type="entry name" value="Acyl_CoA_acyltransferase"/>
</dbReference>
<gene>
    <name evidence="2" type="ORF">IAD18_07390</name>
</gene>
<dbReference type="PANTHER" id="PTHR43792">
    <property type="entry name" value="GNAT FAMILY, PUTATIVE (AFU_ORTHOLOGUE AFUA_3G00765)-RELATED-RELATED"/>
    <property type="match status" value="1"/>
</dbReference>
<dbReference type="PROSITE" id="PS51186">
    <property type="entry name" value="GNAT"/>
    <property type="match status" value="1"/>
</dbReference>
<proteinExistence type="predicted"/>
<dbReference type="AlphaFoldDB" id="A0A9D1IMV8"/>
<protein>
    <submittedName>
        <fullName evidence="2">GNAT family N-acetyltransferase</fullName>
    </submittedName>
</protein>
<reference evidence="2" key="2">
    <citation type="journal article" date="2021" name="PeerJ">
        <title>Extensive microbial diversity within the chicken gut microbiome revealed by metagenomics and culture.</title>
        <authorList>
            <person name="Gilroy R."/>
            <person name="Ravi A."/>
            <person name="Getino M."/>
            <person name="Pursley I."/>
            <person name="Horton D.L."/>
            <person name="Alikhan N.F."/>
            <person name="Baker D."/>
            <person name="Gharbi K."/>
            <person name="Hall N."/>
            <person name="Watson M."/>
            <person name="Adriaenssens E.M."/>
            <person name="Foster-Nyarko E."/>
            <person name="Jarju S."/>
            <person name="Secka A."/>
            <person name="Antonio M."/>
            <person name="Oren A."/>
            <person name="Chaudhuri R.R."/>
            <person name="La Ragione R."/>
            <person name="Hildebrand F."/>
            <person name="Pallen M.J."/>
        </authorList>
    </citation>
    <scope>NUCLEOTIDE SEQUENCE</scope>
    <source>
        <strain evidence="2">17073</strain>
    </source>
</reference>
<evidence type="ECO:0000313" key="3">
    <source>
        <dbReference type="Proteomes" id="UP000824076"/>
    </source>
</evidence>
<evidence type="ECO:0000313" key="2">
    <source>
        <dbReference type="EMBL" id="HIU39471.1"/>
    </source>
</evidence>
<evidence type="ECO:0000259" key="1">
    <source>
        <dbReference type="PROSITE" id="PS51186"/>
    </source>
</evidence>